<feature type="region of interest" description="Disordered" evidence="1">
    <location>
        <begin position="1"/>
        <end position="39"/>
    </location>
</feature>
<organism evidence="2 3">
    <name type="scientific">Acaulospora morrowiae</name>
    <dbReference type="NCBI Taxonomy" id="94023"/>
    <lineage>
        <taxon>Eukaryota</taxon>
        <taxon>Fungi</taxon>
        <taxon>Fungi incertae sedis</taxon>
        <taxon>Mucoromycota</taxon>
        <taxon>Glomeromycotina</taxon>
        <taxon>Glomeromycetes</taxon>
        <taxon>Diversisporales</taxon>
        <taxon>Acaulosporaceae</taxon>
        <taxon>Acaulospora</taxon>
    </lineage>
</organism>
<protein>
    <submittedName>
        <fullName evidence="2">1130_t:CDS:1</fullName>
    </submittedName>
</protein>
<accession>A0A9N8YR50</accession>
<reference evidence="2" key="1">
    <citation type="submission" date="2021-06" db="EMBL/GenBank/DDBJ databases">
        <authorList>
            <person name="Kallberg Y."/>
            <person name="Tangrot J."/>
            <person name="Rosling A."/>
        </authorList>
    </citation>
    <scope>NUCLEOTIDE SEQUENCE</scope>
    <source>
        <strain evidence="2">CL551</strain>
    </source>
</reference>
<feature type="compositionally biased region" description="Basic and acidic residues" evidence="1">
    <location>
        <begin position="30"/>
        <end position="39"/>
    </location>
</feature>
<dbReference type="EMBL" id="CAJVPV010000091">
    <property type="protein sequence ID" value="CAG8442202.1"/>
    <property type="molecule type" value="Genomic_DNA"/>
</dbReference>
<comment type="caution">
    <text evidence="2">The sequence shown here is derived from an EMBL/GenBank/DDBJ whole genome shotgun (WGS) entry which is preliminary data.</text>
</comment>
<evidence type="ECO:0000256" key="1">
    <source>
        <dbReference type="SAM" id="MobiDB-lite"/>
    </source>
</evidence>
<keyword evidence="3" id="KW-1185">Reference proteome</keyword>
<proteinExistence type="predicted"/>
<evidence type="ECO:0000313" key="3">
    <source>
        <dbReference type="Proteomes" id="UP000789342"/>
    </source>
</evidence>
<dbReference type="AlphaFoldDB" id="A0A9N8YR50"/>
<sequence>MKKVDPGENGESEEKEDPGENGESEEKEDPGEKGEPETRVLREKLLAKENLLPLLDDLLYNTVTWPFQYSGSLILLLAMNMI</sequence>
<evidence type="ECO:0000313" key="2">
    <source>
        <dbReference type="EMBL" id="CAG8442202.1"/>
    </source>
</evidence>
<name>A0A9N8YR50_9GLOM</name>
<feature type="compositionally biased region" description="Acidic residues" evidence="1">
    <location>
        <begin position="8"/>
        <end position="29"/>
    </location>
</feature>
<dbReference type="Proteomes" id="UP000789342">
    <property type="component" value="Unassembled WGS sequence"/>
</dbReference>
<gene>
    <name evidence="2" type="ORF">AMORRO_LOCUS370</name>
</gene>